<name>A4B9X6_9GAMM</name>
<dbReference type="AlphaFoldDB" id="A4B9X6"/>
<comment type="caution">
    <text evidence="2">The sequence shown here is derived from an EMBL/GenBank/DDBJ whole genome shotgun (WGS) entry which is preliminary data.</text>
</comment>
<sequence>MRVFNFRLAIIGSVMMMMSCPSLFIVIMFETGLFMMKISILAQGK</sequence>
<protein>
    <submittedName>
        <fullName evidence="2">Uncharacterized protein</fullName>
    </submittedName>
</protein>
<dbReference type="HOGENOM" id="CLU_3204382_0_0_6"/>
<dbReference type="PROSITE" id="PS51257">
    <property type="entry name" value="PROKAR_LIPOPROTEIN"/>
    <property type="match status" value="1"/>
</dbReference>
<feature type="transmembrane region" description="Helical" evidence="1">
    <location>
        <begin position="6"/>
        <end position="29"/>
    </location>
</feature>
<evidence type="ECO:0000256" key="1">
    <source>
        <dbReference type="SAM" id="Phobius"/>
    </source>
</evidence>
<proteinExistence type="predicted"/>
<keyword evidence="3" id="KW-1185">Reference proteome</keyword>
<dbReference type="EMBL" id="AAOE01000001">
    <property type="protein sequence ID" value="EAR11427.1"/>
    <property type="molecule type" value="Genomic_DNA"/>
</dbReference>
<dbReference type="Proteomes" id="UP000005953">
    <property type="component" value="Unassembled WGS sequence"/>
</dbReference>
<keyword evidence="1" id="KW-1133">Transmembrane helix</keyword>
<accession>A4B9X6</accession>
<organism evidence="2 3">
    <name type="scientific">Reinekea blandensis MED297</name>
    <dbReference type="NCBI Taxonomy" id="314283"/>
    <lineage>
        <taxon>Bacteria</taxon>
        <taxon>Pseudomonadati</taxon>
        <taxon>Pseudomonadota</taxon>
        <taxon>Gammaproteobacteria</taxon>
        <taxon>Oceanospirillales</taxon>
        <taxon>Saccharospirillaceae</taxon>
        <taxon>Reinekea</taxon>
    </lineage>
</organism>
<gene>
    <name evidence="2" type="ORF">MED297_21107</name>
</gene>
<keyword evidence="1" id="KW-0812">Transmembrane</keyword>
<evidence type="ECO:0000313" key="3">
    <source>
        <dbReference type="Proteomes" id="UP000005953"/>
    </source>
</evidence>
<keyword evidence="1" id="KW-0472">Membrane</keyword>
<reference evidence="2 3" key="1">
    <citation type="submission" date="2006-02" db="EMBL/GenBank/DDBJ databases">
        <authorList>
            <person name="Pinhassi J."/>
            <person name="Pedros-Alio C."/>
            <person name="Ferriera S."/>
            <person name="Johnson J."/>
            <person name="Kravitz S."/>
            <person name="Halpern A."/>
            <person name="Remington K."/>
            <person name="Beeson K."/>
            <person name="Tran B."/>
            <person name="Rogers Y.-H."/>
            <person name="Friedman R."/>
            <person name="Venter J.C."/>
        </authorList>
    </citation>
    <scope>NUCLEOTIDE SEQUENCE [LARGE SCALE GENOMIC DNA]</scope>
    <source>
        <strain evidence="2 3">MED297</strain>
    </source>
</reference>
<evidence type="ECO:0000313" key="2">
    <source>
        <dbReference type="EMBL" id="EAR11427.1"/>
    </source>
</evidence>